<sequence length="207" mass="20984">MGWGSGVLAMACLAVGVLHAVRLAVVRRDVVGEASHVAMALGMAAMASPFGNPVPEPVWTMVFVVIATWFALLVVRSGGLGGERGHHVVGSVAMLFMLAVEHGSASSAGGHMAGMGGASHGSGSVVVIASAVAIALAGYFGWHTLRCADRCRRTECADQPPSVTVGNATSGASVAVRPVWSLRTPQTAAAGHLVLAVSMSAMLLTMV</sequence>
<keyword evidence="3" id="KW-1185">Reference proteome</keyword>
<accession>A0ABS9TAZ0</accession>
<keyword evidence="1" id="KW-1133">Transmembrane helix</keyword>
<dbReference type="Proteomes" id="UP001299970">
    <property type="component" value="Unassembled WGS sequence"/>
</dbReference>
<evidence type="ECO:0000313" key="2">
    <source>
        <dbReference type="EMBL" id="MCH6165715.1"/>
    </source>
</evidence>
<feature type="transmembrane region" description="Helical" evidence="1">
    <location>
        <begin position="87"/>
        <end position="105"/>
    </location>
</feature>
<dbReference type="EMBL" id="JAKXMK010000007">
    <property type="protein sequence ID" value="MCH6165715.1"/>
    <property type="molecule type" value="Genomic_DNA"/>
</dbReference>
<name>A0ABS9TAZ0_9PSEU</name>
<gene>
    <name evidence="2" type="ORF">MMF94_08480</name>
</gene>
<evidence type="ECO:0000313" key="3">
    <source>
        <dbReference type="Proteomes" id="UP001299970"/>
    </source>
</evidence>
<protein>
    <submittedName>
        <fullName evidence="2">DUF5134 domain-containing protein</fullName>
    </submittedName>
</protein>
<dbReference type="RefSeq" id="WP_241035752.1">
    <property type="nucleotide sequence ID" value="NZ_BAAAJF010000078.1"/>
</dbReference>
<dbReference type="Pfam" id="PF17197">
    <property type="entry name" value="DUF5134"/>
    <property type="match status" value="1"/>
</dbReference>
<feature type="transmembrane region" description="Helical" evidence="1">
    <location>
        <begin position="125"/>
        <end position="145"/>
    </location>
</feature>
<dbReference type="InterPro" id="IPR033458">
    <property type="entry name" value="DUF5134"/>
</dbReference>
<comment type="caution">
    <text evidence="2">The sequence shown here is derived from an EMBL/GenBank/DDBJ whole genome shotgun (WGS) entry which is preliminary data.</text>
</comment>
<feature type="transmembrane region" description="Helical" evidence="1">
    <location>
        <begin position="58"/>
        <end position="75"/>
    </location>
</feature>
<keyword evidence="1" id="KW-0812">Transmembrane</keyword>
<evidence type="ECO:0000256" key="1">
    <source>
        <dbReference type="SAM" id="Phobius"/>
    </source>
</evidence>
<organism evidence="2 3">
    <name type="scientific">Pseudonocardia alaniniphila</name>
    <dbReference type="NCBI Taxonomy" id="75291"/>
    <lineage>
        <taxon>Bacteria</taxon>
        <taxon>Bacillati</taxon>
        <taxon>Actinomycetota</taxon>
        <taxon>Actinomycetes</taxon>
        <taxon>Pseudonocardiales</taxon>
        <taxon>Pseudonocardiaceae</taxon>
        <taxon>Pseudonocardia</taxon>
    </lineage>
</organism>
<proteinExistence type="predicted"/>
<reference evidence="2 3" key="1">
    <citation type="submission" date="2022-03" db="EMBL/GenBank/DDBJ databases">
        <title>Pseudonocardia alaer sp. nov., a novel actinomycete isolated from reed forest soil.</title>
        <authorList>
            <person name="Wang L."/>
        </authorList>
    </citation>
    <scope>NUCLEOTIDE SEQUENCE [LARGE SCALE GENOMIC DNA]</scope>
    <source>
        <strain evidence="2 3">Y-16303</strain>
    </source>
</reference>
<keyword evidence="1" id="KW-0472">Membrane</keyword>